<dbReference type="Gene3D" id="2.30.30.40">
    <property type="entry name" value="SH3 Domains"/>
    <property type="match status" value="1"/>
</dbReference>
<dbReference type="Pfam" id="PF00620">
    <property type="entry name" value="RhoGAP"/>
    <property type="match status" value="1"/>
</dbReference>
<comment type="subcellular location">
    <subcellularLocation>
        <location evidence="2">Cell junction</location>
        <location evidence="2">Focal adhesion</location>
    </subcellularLocation>
    <subcellularLocation>
        <location evidence="1">Cytoplasm</location>
        <location evidence="1">Cytoskeleton</location>
    </subcellularLocation>
    <subcellularLocation>
        <location evidence="3">Endosome membrane</location>
    </subcellularLocation>
</comment>
<dbReference type="InterPro" id="IPR001849">
    <property type="entry name" value="PH_domain"/>
</dbReference>
<dbReference type="PANTHER" id="PTHR12552:SF4">
    <property type="entry name" value="RHO GTPASE-ACTIVATING PROTEIN 26"/>
    <property type="match status" value="1"/>
</dbReference>
<feature type="compositionally biased region" description="Pro residues" evidence="14">
    <location>
        <begin position="582"/>
        <end position="594"/>
    </location>
</feature>
<dbReference type="Pfam" id="PF00169">
    <property type="entry name" value="PH"/>
    <property type="match status" value="1"/>
</dbReference>
<dbReference type="SMART" id="SM00233">
    <property type="entry name" value="PH"/>
    <property type="match status" value="1"/>
</dbReference>
<dbReference type="GeneTree" id="ENSGT00940000157254"/>
<dbReference type="Gene3D" id="2.30.29.30">
    <property type="entry name" value="Pleckstrin-homology domain (PH domain)/Phosphotyrosine-binding domain (PTB)"/>
    <property type="match status" value="1"/>
</dbReference>
<dbReference type="InterPro" id="IPR047225">
    <property type="entry name" value="PH_GRAF"/>
</dbReference>
<dbReference type="SUPFAM" id="SSF50044">
    <property type="entry name" value="SH3-domain"/>
    <property type="match status" value="1"/>
</dbReference>
<reference evidence="18" key="2">
    <citation type="submission" date="2025-09" db="UniProtKB">
        <authorList>
            <consortium name="Ensembl"/>
        </authorList>
    </citation>
    <scope>IDENTIFICATION</scope>
</reference>
<feature type="domain" description="Rho-GAP" evidence="17">
    <location>
        <begin position="383"/>
        <end position="567"/>
    </location>
</feature>
<dbReference type="InterPro" id="IPR027267">
    <property type="entry name" value="AH/BAR_dom_sf"/>
</dbReference>
<protein>
    <recommendedName>
        <fullName evidence="4">Rho GTPase-activating protein 26</fullName>
    </recommendedName>
    <alternativeName>
        <fullName evidence="12">Rho-type GTPase-activating protein 26</fullName>
    </alternativeName>
</protein>
<dbReference type="SUPFAM" id="SSF50729">
    <property type="entry name" value="PH domain-like"/>
    <property type="match status" value="1"/>
</dbReference>
<dbReference type="PROSITE" id="PS50003">
    <property type="entry name" value="PH_DOMAIN"/>
    <property type="match status" value="1"/>
</dbReference>
<evidence type="ECO:0000313" key="19">
    <source>
        <dbReference type="Proteomes" id="UP000694565"/>
    </source>
</evidence>
<evidence type="ECO:0000259" key="17">
    <source>
        <dbReference type="PROSITE" id="PS50238"/>
    </source>
</evidence>
<keyword evidence="9" id="KW-0965">Cell junction</keyword>
<dbReference type="PROSITE" id="PS50238">
    <property type="entry name" value="RHOGAP"/>
    <property type="match status" value="1"/>
</dbReference>
<dbReference type="InterPro" id="IPR036028">
    <property type="entry name" value="SH3-like_dom_sf"/>
</dbReference>
<dbReference type="Pfam" id="PF16746">
    <property type="entry name" value="BAR_3"/>
    <property type="match status" value="1"/>
</dbReference>
<keyword evidence="10" id="KW-0472">Membrane</keyword>
<dbReference type="GO" id="GO:0005096">
    <property type="term" value="F:GTPase activator activity"/>
    <property type="evidence" value="ECO:0007669"/>
    <property type="project" value="UniProtKB-KW"/>
</dbReference>
<dbReference type="GO" id="GO:0005856">
    <property type="term" value="C:cytoskeleton"/>
    <property type="evidence" value="ECO:0007669"/>
    <property type="project" value="UniProtKB-SubCell"/>
</dbReference>
<dbReference type="InterPro" id="IPR001452">
    <property type="entry name" value="SH3_domain"/>
</dbReference>
<name>A0A8C3FYR9_CYCLU</name>
<evidence type="ECO:0000256" key="7">
    <source>
        <dbReference type="ARBA" id="ARBA00022490"/>
    </source>
</evidence>
<dbReference type="GO" id="GO:0007165">
    <property type="term" value="P:signal transduction"/>
    <property type="evidence" value="ECO:0007669"/>
    <property type="project" value="InterPro"/>
</dbReference>
<dbReference type="SUPFAM" id="SSF103657">
    <property type="entry name" value="BAR/IMD domain-like"/>
    <property type="match status" value="1"/>
</dbReference>
<evidence type="ECO:0000256" key="2">
    <source>
        <dbReference type="ARBA" id="ARBA00004246"/>
    </source>
</evidence>
<keyword evidence="6" id="KW-0343">GTPase activation</keyword>
<proteinExistence type="predicted"/>
<feature type="domain" description="SH3" evidence="15">
    <location>
        <begin position="597"/>
        <end position="655"/>
    </location>
</feature>
<dbReference type="SMART" id="SM00326">
    <property type="entry name" value="SH3"/>
    <property type="match status" value="1"/>
</dbReference>
<dbReference type="GO" id="GO:0005925">
    <property type="term" value="C:focal adhesion"/>
    <property type="evidence" value="ECO:0007669"/>
    <property type="project" value="UniProtKB-SubCell"/>
</dbReference>
<keyword evidence="19" id="KW-1185">Reference proteome</keyword>
<evidence type="ECO:0000256" key="3">
    <source>
        <dbReference type="ARBA" id="ARBA00004608"/>
    </source>
</evidence>
<dbReference type="PROSITE" id="PS50002">
    <property type="entry name" value="SH3"/>
    <property type="match status" value="1"/>
</dbReference>
<dbReference type="Gene3D" id="1.10.555.10">
    <property type="entry name" value="Rho GTPase activation protein"/>
    <property type="match status" value="1"/>
</dbReference>
<dbReference type="AlphaFoldDB" id="A0A8C3FYR9"/>
<dbReference type="GO" id="GO:0005829">
    <property type="term" value="C:cytosol"/>
    <property type="evidence" value="ECO:0007669"/>
    <property type="project" value="UniProtKB-ARBA"/>
</dbReference>
<feature type="region of interest" description="Disordered" evidence="14">
    <location>
        <begin position="575"/>
        <end position="597"/>
    </location>
</feature>
<evidence type="ECO:0000256" key="10">
    <source>
        <dbReference type="ARBA" id="ARBA00023136"/>
    </source>
</evidence>
<reference evidence="18" key="1">
    <citation type="submission" date="2025-08" db="UniProtKB">
        <authorList>
            <consortium name="Ensembl"/>
        </authorList>
    </citation>
    <scope>IDENTIFICATION</scope>
</reference>
<dbReference type="FunFam" id="1.20.1270.60:FF:000001">
    <property type="entry name" value="Rho GTPase-activating protein 26"/>
    <property type="match status" value="1"/>
</dbReference>
<organism evidence="18 19">
    <name type="scientific">Cyclopterus lumpus</name>
    <name type="common">Lumpsucker</name>
    <dbReference type="NCBI Taxonomy" id="8103"/>
    <lineage>
        <taxon>Eukaryota</taxon>
        <taxon>Metazoa</taxon>
        <taxon>Chordata</taxon>
        <taxon>Craniata</taxon>
        <taxon>Vertebrata</taxon>
        <taxon>Euteleostomi</taxon>
        <taxon>Actinopterygii</taxon>
        <taxon>Neopterygii</taxon>
        <taxon>Teleostei</taxon>
        <taxon>Neoteleostei</taxon>
        <taxon>Acanthomorphata</taxon>
        <taxon>Eupercaria</taxon>
        <taxon>Perciformes</taxon>
        <taxon>Cottioidei</taxon>
        <taxon>Cottales</taxon>
        <taxon>Cyclopteridae</taxon>
        <taxon>Cyclopterus</taxon>
    </lineage>
</organism>
<dbReference type="Gene3D" id="1.20.1270.60">
    <property type="entry name" value="Arfaptin homology (AH) domain/BAR domain"/>
    <property type="match status" value="1"/>
</dbReference>
<dbReference type="CDD" id="cd01249">
    <property type="entry name" value="BAR-PH_GRAF_family"/>
    <property type="match status" value="1"/>
</dbReference>
<dbReference type="FunFam" id="1.10.555.10:FF:000006">
    <property type="entry name" value="Rho GTPase activating protein 26"/>
    <property type="match status" value="1"/>
</dbReference>
<evidence type="ECO:0000256" key="14">
    <source>
        <dbReference type="SAM" id="MobiDB-lite"/>
    </source>
</evidence>
<keyword evidence="11" id="KW-0206">Cytoskeleton</keyword>
<evidence type="ECO:0000259" key="16">
    <source>
        <dbReference type="PROSITE" id="PS50003"/>
    </source>
</evidence>
<evidence type="ECO:0000256" key="1">
    <source>
        <dbReference type="ARBA" id="ARBA00004245"/>
    </source>
</evidence>
<dbReference type="Proteomes" id="UP000694565">
    <property type="component" value="Unplaced"/>
</dbReference>
<evidence type="ECO:0000256" key="6">
    <source>
        <dbReference type="ARBA" id="ARBA00022468"/>
    </source>
</evidence>
<evidence type="ECO:0000256" key="4">
    <source>
        <dbReference type="ARBA" id="ARBA00020525"/>
    </source>
</evidence>
<evidence type="ECO:0000256" key="5">
    <source>
        <dbReference type="ARBA" id="ARBA00022443"/>
    </source>
</evidence>
<dbReference type="Ensembl" id="ENSCLMT00005024798.1">
    <property type="protein sequence ID" value="ENSCLMP00005023697.1"/>
    <property type="gene ID" value="ENSCLMG00005003832.1"/>
</dbReference>
<dbReference type="SMART" id="SM00324">
    <property type="entry name" value="RhoGAP"/>
    <property type="match status" value="1"/>
</dbReference>
<keyword evidence="8" id="KW-0967">Endosome</keyword>
<dbReference type="GO" id="GO:0010008">
    <property type="term" value="C:endosome membrane"/>
    <property type="evidence" value="ECO:0007669"/>
    <property type="project" value="UniProtKB-SubCell"/>
</dbReference>
<evidence type="ECO:0000256" key="9">
    <source>
        <dbReference type="ARBA" id="ARBA00022949"/>
    </source>
</evidence>
<evidence type="ECO:0000256" key="12">
    <source>
        <dbReference type="ARBA" id="ARBA00032211"/>
    </source>
</evidence>
<evidence type="ECO:0000256" key="13">
    <source>
        <dbReference type="PROSITE-ProRule" id="PRU00192"/>
    </source>
</evidence>
<dbReference type="FunFam" id="2.30.29.30:FF:000116">
    <property type="entry name" value="Rho GTPase activating protein 26"/>
    <property type="match status" value="1"/>
</dbReference>
<evidence type="ECO:0000313" key="18">
    <source>
        <dbReference type="Ensembl" id="ENSCLMP00005023697.1"/>
    </source>
</evidence>
<feature type="domain" description="PH" evidence="16">
    <location>
        <begin position="266"/>
        <end position="370"/>
    </location>
</feature>
<dbReference type="InterPro" id="IPR047234">
    <property type="entry name" value="GRAF_fam"/>
</dbReference>
<dbReference type="SUPFAM" id="SSF48350">
    <property type="entry name" value="GTPase activation domain, GAP"/>
    <property type="match status" value="1"/>
</dbReference>
<dbReference type="InterPro" id="IPR008936">
    <property type="entry name" value="Rho_GTPase_activation_prot"/>
</dbReference>
<keyword evidence="5 13" id="KW-0728">SH3 domain</keyword>
<dbReference type="PANTHER" id="PTHR12552">
    <property type="entry name" value="OLIGOPHRENIN 1"/>
    <property type="match status" value="1"/>
</dbReference>
<dbReference type="Pfam" id="PF14604">
    <property type="entry name" value="SH3_9"/>
    <property type="match status" value="1"/>
</dbReference>
<dbReference type="InterPro" id="IPR011993">
    <property type="entry name" value="PH-like_dom_sf"/>
</dbReference>
<dbReference type="FunFam" id="2.30.30.40:FF:000055">
    <property type="entry name" value="rho GTPase-activating protein 26 isoform X1"/>
    <property type="match status" value="1"/>
</dbReference>
<evidence type="ECO:0000256" key="8">
    <source>
        <dbReference type="ARBA" id="ARBA00022753"/>
    </source>
</evidence>
<accession>A0A8C3FYR9</accession>
<dbReference type="InterPro" id="IPR004148">
    <property type="entry name" value="BAR_dom"/>
</dbReference>
<sequence>MGLPALEFSDCYLDSPQFRERLKSHELELDKTNKFIKELIKDGKALIQALKSLSTAKRKFADSLNEFKFQCIGDAETDDEICIGELPDMKSNICPEESQEGKQCFIENANDVLIMPLERFRKEQISAAKEARKKYDKETEKYCAVLEKHLSLSARKKESHLHEADNQVDNVRQHFYEVSLEYVFKVQEVQERKMFDFVEPLLAFLQGLFTYYHHGYELAKDFNHFKTDLTISIQNTRNRFESTRSEVEILMRKMKENPHEHKSVSQHTMEGYLFVQEKRSFVSTWVKYYCTYHREPKRVTMVLFDPKSGGKTGEEESFTLKSCTRRKTDSIEKRFCFDVEAVDRTGVITMQALSEEDRRLWMEAMDGREPVGYHGYQFALVLAQLDVIGFNVMKKFIHAVETRGIDDQGLYRIVGVSSRVQKLLGFAMDPKTCADVELENSEWEIKTITSAIKHYLRVLPGPLMTYQYQRSFIKAAKLDNQEARVTEIHALVHRLPEKNRQMLELLMKHLATVANHHHQNLMTIANLGVVFGPTLLRPQEETVAAIMDIKFQNIVVEILIEHHEKVRHMHKQQSLVTGTCSSPPPTPPTPPPTPRGAFSRKARALYACKAEHNSELSFIAGTIFENVHSSREPGWLEGTLDGRTGLIPENYLEFL</sequence>
<keyword evidence="7" id="KW-0963">Cytoplasm</keyword>
<evidence type="ECO:0000259" key="15">
    <source>
        <dbReference type="PROSITE" id="PS50002"/>
    </source>
</evidence>
<dbReference type="InterPro" id="IPR000198">
    <property type="entry name" value="RhoGAP_dom"/>
</dbReference>
<evidence type="ECO:0000256" key="11">
    <source>
        <dbReference type="ARBA" id="ARBA00023212"/>
    </source>
</evidence>